<sequence length="107" mass="12147">MAGRPVGASSDFRGLVDSQASADFLRQLAGYGLTTVEIHYFLPDHPRFLQLFAFQQYDVAPRFPVLKGFLDYWTREIEGPLHSVRIAHNHLIGPQEWRAVDGIISIH</sequence>
<gene>
    <name evidence="1" type="ORF">BV97_03169</name>
</gene>
<dbReference type="RefSeq" id="WP_202196460.1">
    <property type="nucleotide sequence ID" value="NZ_JFYZ01000015.1"/>
</dbReference>
<name>A0A031JUY7_9SPHN</name>
<dbReference type="AlphaFoldDB" id="A0A031JUY7"/>
<organism evidence="1 2">
    <name type="scientific">Novosphingobium resinovorum</name>
    <dbReference type="NCBI Taxonomy" id="158500"/>
    <lineage>
        <taxon>Bacteria</taxon>
        <taxon>Pseudomonadati</taxon>
        <taxon>Pseudomonadota</taxon>
        <taxon>Alphaproteobacteria</taxon>
        <taxon>Sphingomonadales</taxon>
        <taxon>Sphingomonadaceae</taxon>
        <taxon>Novosphingobium</taxon>
    </lineage>
</organism>
<evidence type="ECO:0000313" key="1">
    <source>
        <dbReference type="EMBL" id="EZP80750.1"/>
    </source>
</evidence>
<comment type="caution">
    <text evidence="1">The sequence shown here is derived from an EMBL/GenBank/DDBJ whole genome shotgun (WGS) entry which is preliminary data.</text>
</comment>
<proteinExistence type="predicted"/>
<reference evidence="1 2" key="1">
    <citation type="submission" date="2014-03" db="EMBL/GenBank/DDBJ databases">
        <title>Whole genome sequence of Novosphingobium resinovorum KF1.</title>
        <authorList>
            <person name="Gan H.M."/>
            <person name="Gan H.Y."/>
            <person name="Chew T.H."/>
            <person name="Savka M.A."/>
        </authorList>
    </citation>
    <scope>NUCLEOTIDE SEQUENCE [LARGE SCALE GENOMIC DNA]</scope>
    <source>
        <strain evidence="1 2">KF1</strain>
    </source>
</reference>
<dbReference type="STRING" id="158500.BES08_11580"/>
<accession>A0A031JUY7</accession>
<protein>
    <recommendedName>
        <fullName evidence="3">Protein usg</fullName>
    </recommendedName>
</protein>
<dbReference type="eggNOG" id="COG5425">
    <property type="taxonomic scope" value="Bacteria"/>
</dbReference>
<dbReference type="EMBL" id="JFYZ01000015">
    <property type="protein sequence ID" value="EZP80750.1"/>
    <property type="molecule type" value="Genomic_DNA"/>
</dbReference>
<dbReference type="InterPro" id="IPR009354">
    <property type="entry name" value="Usg"/>
</dbReference>
<dbReference type="PATRIC" id="fig|158500.4.peg.3233"/>
<evidence type="ECO:0008006" key="3">
    <source>
        <dbReference type="Google" id="ProtNLM"/>
    </source>
</evidence>
<evidence type="ECO:0000313" key="2">
    <source>
        <dbReference type="Proteomes" id="UP000024329"/>
    </source>
</evidence>
<dbReference type="Pfam" id="PF06233">
    <property type="entry name" value="Usg"/>
    <property type="match status" value="1"/>
</dbReference>
<dbReference type="Proteomes" id="UP000024329">
    <property type="component" value="Unassembled WGS sequence"/>
</dbReference>